<feature type="transmembrane region" description="Helical" evidence="8">
    <location>
        <begin position="1139"/>
        <end position="1163"/>
    </location>
</feature>
<evidence type="ECO:0000259" key="9">
    <source>
        <dbReference type="PROSITE" id="PS50893"/>
    </source>
</evidence>
<evidence type="ECO:0000256" key="3">
    <source>
        <dbReference type="ARBA" id="ARBA00022692"/>
    </source>
</evidence>
<feature type="transmembrane region" description="Helical" evidence="8">
    <location>
        <begin position="1029"/>
        <end position="1048"/>
    </location>
</feature>
<feature type="transmembrane region" description="Helical" evidence="8">
    <location>
        <begin position="1257"/>
        <end position="1276"/>
    </location>
</feature>
<dbReference type="PROSITE" id="PS00211">
    <property type="entry name" value="ABC_TRANSPORTER_1"/>
    <property type="match status" value="2"/>
</dbReference>
<dbReference type="InterPro" id="IPR013525">
    <property type="entry name" value="ABC2_TM"/>
</dbReference>
<dbReference type="InterPro" id="IPR027417">
    <property type="entry name" value="P-loop_NTPase"/>
</dbReference>
<organism evidence="10 11">
    <name type="scientific">Candida glabrata</name>
    <name type="common">Yeast</name>
    <name type="synonym">Torulopsis glabrata</name>
    <dbReference type="NCBI Taxonomy" id="5478"/>
    <lineage>
        <taxon>Eukaryota</taxon>
        <taxon>Fungi</taxon>
        <taxon>Dikarya</taxon>
        <taxon>Ascomycota</taxon>
        <taxon>Saccharomycotina</taxon>
        <taxon>Saccharomycetes</taxon>
        <taxon>Saccharomycetales</taxon>
        <taxon>Saccharomycetaceae</taxon>
        <taxon>Nakaseomyces</taxon>
    </lineage>
</organism>
<evidence type="ECO:0000256" key="4">
    <source>
        <dbReference type="ARBA" id="ARBA00022741"/>
    </source>
</evidence>
<dbReference type="VEuPathDB" id="FungiDB:GWK60_I03531"/>
<keyword evidence="4" id="KW-0547">Nucleotide-binding</keyword>
<gene>
    <name evidence="10" type="ORF">AO440_002682</name>
</gene>
<evidence type="ECO:0000256" key="1">
    <source>
        <dbReference type="ARBA" id="ARBA00004141"/>
    </source>
</evidence>
<dbReference type="VEuPathDB" id="FungiDB:GVI51_I07887"/>
<feature type="transmembrane region" description="Helical" evidence="8">
    <location>
        <begin position="366"/>
        <end position="385"/>
    </location>
</feature>
<dbReference type="Proteomes" id="UP000054886">
    <property type="component" value="Unassembled WGS sequence"/>
</dbReference>
<dbReference type="InterPro" id="IPR003593">
    <property type="entry name" value="AAA+_ATPase"/>
</dbReference>
<reference evidence="10 11" key="1">
    <citation type="submission" date="2015-10" db="EMBL/GenBank/DDBJ databases">
        <title>Draft genomes sequences of Candida glabrata isolates 1A, 1B, 2A, 2B, 3A and 3B.</title>
        <authorList>
            <person name="Haavelsrud O.E."/>
            <person name="Gaustad P."/>
        </authorList>
    </citation>
    <scope>NUCLEOTIDE SEQUENCE [LARGE SCALE GENOMIC DNA]</scope>
    <source>
        <strain evidence="10">910700640</strain>
    </source>
</reference>
<dbReference type="InterPro" id="IPR003439">
    <property type="entry name" value="ABC_transporter-like_ATP-bd"/>
</dbReference>
<feature type="transmembrane region" description="Helical" evidence="8">
    <location>
        <begin position="591"/>
        <end position="613"/>
    </location>
</feature>
<dbReference type="GO" id="GO:0005524">
    <property type="term" value="F:ATP binding"/>
    <property type="evidence" value="ECO:0007669"/>
    <property type="project" value="UniProtKB-KW"/>
</dbReference>
<feature type="domain" description="ABC transporter" evidence="9">
    <location>
        <begin position="21"/>
        <end position="278"/>
    </location>
</feature>
<comment type="caution">
    <text evidence="10">The sequence shown here is derived from an EMBL/GenBank/DDBJ whole genome shotgun (WGS) entry which is preliminary data.</text>
</comment>
<name>A0A0W0CK67_CANGB</name>
<dbReference type="InterPro" id="IPR017871">
    <property type="entry name" value="ABC_transporter-like_CS"/>
</dbReference>
<feature type="transmembrane region" description="Helical" evidence="8">
    <location>
        <begin position="1104"/>
        <end position="1127"/>
    </location>
</feature>
<keyword evidence="6 8" id="KW-1133">Transmembrane helix</keyword>
<comment type="subcellular location">
    <subcellularLocation>
        <location evidence="1">Membrane</location>
        <topology evidence="1">Multi-pass membrane protein</topology>
    </subcellularLocation>
</comment>
<evidence type="ECO:0000256" key="6">
    <source>
        <dbReference type="ARBA" id="ARBA00022989"/>
    </source>
</evidence>
<dbReference type="Pfam" id="PF19055">
    <property type="entry name" value="ABC2_membrane_7"/>
    <property type="match status" value="2"/>
</dbReference>
<dbReference type="PROSITE" id="PS50893">
    <property type="entry name" value="ABC_TRANSPORTER_2"/>
    <property type="match status" value="2"/>
</dbReference>
<dbReference type="Pfam" id="PF00005">
    <property type="entry name" value="ABC_tran"/>
    <property type="match status" value="2"/>
</dbReference>
<proteinExistence type="predicted"/>
<dbReference type="GO" id="GO:0140359">
    <property type="term" value="F:ABC-type transporter activity"/>
    <property type="evidence" value="ECO:0007669"/>
    <property type="project" value="InterPro"/>
</dbReference>
<dbReference type="VEuPathDB" id="FungiDB:CAGL0I08019g"/>
<dbReference type="SMART" id="SM00382">
    <property type="entry name" value="AAA"/>
    <property type="match status" value="2"/>
</dbReference>
<feature type="transmembrane region" description="Helical" evidence="8">
    <location>
        <begin position="484"/>
        <end position="505"/>
    </location>
</feature>
<feature type="transmembrane region" description="Helical" evidence="8">
    <location>
        <begin position="1169"/>
        <end position="1187"/>
    </location>
</feature>
<dbReference type="Gene3D" id="3.40.50.300">
    <property type="entry name" value="P-loop containing nucleotide triphosphate hydrolases"/>
    <property type="match status" value="2"/>
</dbReference>
<dbReference type="GO" id="GO:0016887">
    <property type="term" value="F:ATP hydrolysis activity"/>
    <property type="evidence" value="ECO:0007669"/>
    <property type="project" value="InterPro"/>
</dbReference>
<keyword evidence="5 10" id="KW-0067">ATP-binding</keyword>
<dbReference type="GO" id="GO:0000329">
    <property type="term" value="C:fungal-type vacuole membrane"/>
    <property type="evidence" value="ECO:0007669"/>
    <property type="project" value="EnsemblFungi"/>
</dbReference>
<feature type="transmembrane region" description="Helical" evidence="8">
    <location>
        <begin position="397"/>
        <end position="416"/>
    </location>
</feature>
<feature type="transmembrane region" description="Helical" evidence="8">
    <location>
        <begin position="449"/>
        <end position="472"/>
    </location>
</feature>
<keyword evidence="2" id="KW-0813">Transport</keyword>
<evidence type="ECO:0000313" key="10">
    <source>
        <dbReference type="EMBL" id="KTB05152.1"/>
    </source>
</evidence>
<evidence type="ECO:0000256" key="7">
    <source>
        <dbReference type="ARBA" id="ARBA00023136"/>
    </source>
</evidence>
<dbReference type="InterPro" id="IPR050352">
    <property type="entry name" value="ABCG_transporters"/>
</dbReference>
<dbReference type="InterPro" id="IPR043926">
    <property type="entry name" value="ABCG_dom"/>
</dbReference>
<dbReference type="PANTHER" id="PTHR48041">
    <property type="entry name" value="ABC TRANSPORTER G FAMILY MEMBER 28"/>
    <property type="match status" value="1"/>
</dbReference>
<dbReference type="SUPFAM" id="SSF52540">
    <property type="entry name" value="P-loop containing nucleoside triphosphate hydrolases"/>
    <property type="match status" value="2"/>
</dbReference>
<sequence length="1285" mass="144469">MEQQDLVENKLSFSKIPRVGLHVRDLSITASKTDSVLVHPLSLDLPSGSVMAIMGGSGSGKTTLLNVLASKISSGLTHSGEISYILEADKNNVDDSSSEASFDLNATYKENVTLAYVPQQDVLCSRLTCRETLMYAADLKLDASKVEKTLIVNQLIDELGLKDCADTLVGDNSHRGLSGGEKRRLSMGTQMVSNPSVMFLDEPTTGLDAYSAYLVVKTLKKLAKEDGRTFILSIHQPRSDILFLFDYVCILSKGNVVFCNQMNELIPYFKSISYDVPDLVNPADYFIDLSSVDGRTEDSLAITSERLEMLVSHWRKYEEKTLSYKPINHKYEIQLKSMTGRLPFWKQVSVLTRRNYKLNFNDTNTLIATFAEPVVMGAIVGWIYFKPDTSNIGGLRTLISCLYASVILQSYLYLLFDTYRLCEQDIALFDRERAEGAVSGIAFIVARKLALFIIDDILMTILYTTITYFMFGLEKNASKFFFQYAVNLLAQLICSALAMVSVAVSRDFAKASLVGNLSFTLFSMSCGFFVNAKLMPVYVRWTKYIAFTWYGFGSLLSNTFSDSYCNGGEGFECQGNQVVRQYGFPLHWRTLPMWILFCWFVGFFMLSIIILTWNKVDITLQNEVNKKKHKKSDIKDDASNLTEESDIKDTDDSISTNQRDDMTNKLAHITVVAQDVDLEVKYTKLYNRKNHKIFEYENKKILQNVSAVFKPGMINAIMGPSGSGKSSFLNLISGRLESSLLVKFNTAGTIKLNDTPISQDMFKHLCSYVSQDDDHLLAMLTVRETFDFAAALRLKHLSKDDKRSRTDSLIAILGLKHCENTIIGNEFIKGISGGEKRRVSMGIQLLSDRPILLLDEPTSGLDSFTSSTILEILENLCSEHNKTVILTIHQPRSELFMKFGNILLLAKSGRTAFNGSPEEMIKHFDLMGYKCPSFTNIADFFLDLISVNTQNEQNEIHSKTRVENILSTWRAERLRLSAEKSIVTEEEHTLETFEDEYGQYFSKPAGLKLAYMVNLRRQYTTTIRNFDSLMARIAQVPGLGGIFALYFAPLKHNYTSISNRLGLAQESTSLYFVGMLANLAVYPPERDYFYEEFKDGVYGVAPFYLAYMTLELPLTTIAAIVYSALTVFGCGMPRTAGNFFANVYCALMIVSCGEALGIMTNTLFKRPGFVVNCISVILSIGTQLSGLMSLHMSRVLKGINYINPVWYTSIIVINFAFPDNLNFTCKDGPQNADGSCVLKTGRDVLDAYGLHRNTKNFLGVVICVTFCYRLLAYLMLKAKLEWLKW</sequence>
<evidence type="ECO:0000256" key="8">
    <source>
        <dbReference type="SAM" id="Phobius"/>
    </source>
</evidence>
<keyword evidence="3 8" id="KW-0812">Transmembrane</keyword>
<protein>
    <submittedName>
        <fullName evidence="10">Putative ABC transporter ATP-binding protein/permease</fullName>
    </submittedName>
</protein>
<evidence type="ECO:0000256" key="5">
    <source>
        <dbReference type="ARBA" id="ARBA00022840"/>
    </source>
</evidence>
<accession>A0A0W0CK67</accession>
<dbReference type="VEuPathDB" id="FungiDB:B1J91_I08019g"/>
<evidence type="ECO:0000256" key="2">
    <source>
        <dbReference type="ARBA" id="ARBA00022448"/>
    </source>
</evidence>
<feature type="transmembrane region" description="Helical" evidence="8">
    <location>
        <begin position="511"/>
        <end position="530"/>
    </location>
</feature>
<feature type="domain" description="ABC transporter" evidence="9">
    <location>
        <begin position="680"/>
        <end position="933"/>
    </location>
</feature>
<dbReference type="Pfam" id="PF01061">
    <property type="entry name" value="ABC2_membrane"/>
    <property type="match status" value="2"/>
</dbReference>
<dbReference type="EMBL" id="LLZZ01000114">
    <property type="protein sequence ID" value="KTB05152.1"/>
    <property type="molecule type" value="Genomic_DNA"/>
</dbReference>
<dbReference type="PANTHER" id="PTHR48041:SF119">
    <property type="entry name" value="ROA1P"/>
    <property type="match status" value="1"/>
</dbReference>
<evidence type="ECO:0000313" key="11">
    <source>
        <dbReference type="Proteomes" id="UP000054886"/>
    </source>
</evidence>
<keyword evidence="7 8" id="KW-0472">Membrane</keyword>